<keyword evidence="3 5" id="KW-0698">rRNA processing</keyword>
<dbReference type="EMBL" id="CAJNOK010020310">
    <property type="protein sequence ID" value="CAF1314169.1"/>
    <property type="molecule type" value="Genomic_DNA"/>
</dbReference>
<dbReference type="EMBL" id="CAJOBA010041901">
    <property type="protein sequence ID" value="CAF4122773.1"/>
    <property type="molecule type" value="Genomic_DNA"/>
</dbReference>
<evidence type="ECO:0000313" key="10">
    <source>
        <dbReference type="EMBL" id="CAF4122773.1"/>
    </source>
</evidence>
<dbReference type="InterPro" id="IPR007144">
    <property type="entry name" value="SSU_processome_Utp11"/>
</dbReference>
<evidence type="ECO:0000256" key="4">
    <source>
        <dbReference type="ARBA" id="ARBA00023242"/>
    </source>
</evidence>
<evidence type="ECO:0000256" key="5">
    <source>
        <dbReference type="PIRNR" id="PIRNR015952"/>
    </source>
</evidence>
<comment type="subunit">
    <text evidence="5">Component of the ribosomal small subunit (SSU) processome.</text>
</comment>
<name>A0A815PP98_9BILA</name>
<dbReference type="GO" id="GO:0032040">
    <property type="term" value="C:small-subunit processome"/>
    <property type="evidence" value="ECO:0007669"/>
    <property type="project" value="UniProtKB-UniRule"/>
</dbReference>
<dbReference type="Proteomes" id="UP000677228">
    <property type="component" value="Unassembled WGS sequence"/>
</dbReference>
<evidence type="ECO:0000256" key="2">
    <source>
        <dbReference type="ARBA" id="ARBA00008105"/>
    </source>
</evidence>
<evidence type="ECO:0000313" key="12">
    <source>
        <dbReference type="Proteomes" id="UP000663829"/>
    </source>
</evidence>
<dbReference type="GO" id="GO:0006364">
    <property type="term" value="P:rRNA processing"/>
    <property type="evidence" value="ECO:0007669"/>
    <property type="project" value="UniProtKB-UniRule"/>
</dbReference>
<feature type="region of interest" description="Disordered" evidence="7">
    <location>
        <begin position="1"/>
        <end position="31"/>
    </location>
</feature>
<dbReference type="EMBL" id="CAJOBC010084978">
    <property type="protein sequence ID" value="CAF4324998.1"/>
    <property type="molecule type" value="Genomic_DNA"/>
</dbReference>
<proteinExistence type="inferred from homology"/>
<feature type="coiled-coil region" evidence="6">
    <location>
        <begin position="176"/>
        <end position="212"/>
    </location>
</feature>
<gene>
    <name evidence="9" type="ORF">GPM918_LOCUS34770</name>
    <name evidence="8" type="ORF">OVA965_LOCUS29123</name>
    <name evidence="11" type="ORF">SRO942_LOCUS35475</name>
    <name evidence="10" type="ORF">TMI583_LOCUS29888</name>
</gene>
<dbReference type="Proteomes" id="UP000681722">
    <property type="component" value="Unassembled WGS sequence"/>
</dbReference>
<dbReference type="AlphaFoldDB" id="A0A815PP98"/>
<feature type="compositionally biased region" description="Basic and acidic residues" evidence="7">
    <location>
        <begin position="17"/>
        <end position="31"/>
    </location>
</feature>
<dbReference type="EMBL" id="CAJNOQ010019530">
    <property type="protein sequence ID" value="CAF1452008.1"/>
    <property type="molecule type" value="Genomic_DNA"/>
</dbReference>
<dbReference type="PANTHER" id="PTHR12838:SF0">
    <property type="entry name" value="U3 SMALL NUCLEOLAR RNA-ASSOCIATED PROTEIN 11-RELATED"/>
    <property type="match status" value="1"/>
</dbReference>
<protein>
    <recommendedName>
        <fullName evidence="5">U3 small nucleolar RNA-associated protein 11</fullName>
        <shortName evidence="5">U3 snoRNA-associated protein 11</shortName>
    </recommendedName>
</protein>
<comment type="subcellular location">
    <subcellularLocation>
        <location evidence="1 5">Nucleus</location>
        <location evidence="1 5">Nucleolus</location>
    </subcellularLocation>
</comment>
<organism evidence="9 12">
    <name type="scientific">Didymodactylos carnosus</name>
    <dbReference type="NCBI Taxonomy" id="1234261"/>
    <lineage>
        <taxon>Eukaryota</taxon>
        <taxon>Metazoa</taxon>
        <taxon>Spiralia</taxon>
        <taxon>Gnathifera</taxon>
        <taxon>Rotifera</taxon>
        <taxon>Eurotatoria</taxon>
        <taxon>Bdelloidea</taxon>
        <taxon>Philodinida</taxon>
        <taxon>Philodinidae</taxon>
        <taxon>Didymodactylos</taxon>
    </lineage>
</organism>
<dbReference type="Pfam" id="PF03998">
    <property type="entry name" value="Utp11"/>
    <property type="match status" value="1"/>
</dbReference>
<feature type="compositionally biased region" description="Polar residues" evidence="7">
    <location>
        <begin position="1"/>
        <end position="10"/>
    </location>
</feature>
<feature type="compositionally biased region" description="Basic residues" evidence="7">
    <location>
        <begin position="246"/>
        <end position="260"/>
    </location>
</feature>
<dbReference type="Proteomes" id="UP000663829">
    <property type="component" value="Unassembled WGS sequence"/>
</dbReference>
<feature type="compositionally biased region" description="Acidic residues" evidence="7">
    <location>
        <begin position="231"/>
        <end position="242"/>
    </location>
</feature>
<dbReference type="PIRSF" id="PIRSF015952">
    <property type="entry name" value="U3snoRNP11"/>
    <property type="match status" value="1"/>
</dbReference>
<comment type="similarity">
    <text evidence="2 5">Belongs to the UTP11 family.</text>
</comment>
<evidence type="ECO:0000313" key="8">
    <source>
        <dbReference type="EMBL" id="CAF1314169.1"/>
    </source>
</evidence>
<evidence type="ECO:0000256" key="1">
    <source>
        <dbReference type="ARBA" id="ARBA00004604"/>
    </source>
</evidence>
<keyword evidence="12" id="KW-1185">Reference proteome</keyword>
<evidence type="ECO:0000256" key="6">
    <source>
        <dbReference type="SAM" id="Coils"/>
    </source>
</evidence>
<dbReference type="PANTHER" id="PTHR12838">
    <property type="entry name" value="U3 SMALL NUCLEOLAR RNA-ASSOCIATED PROTEIN 11"/>
    <property type="match status" value="1"/>
</dbReference>
<accession>A0A815PP98</accession>
<feature type="region of interest" description="Disordered" evidence="7">
    <location>
        <begin position="231"/>
        <end position="260"/>
    </location>
</feature>
<evidence type="ECO:0000313" key="9">
    <source>
        <dbReference type="EMBL" id="CAF1452008.1"/>
    </source>
</evidence>
<evidence type="ECO:0000256" key="3">
    <source>
        <dbReference type="ARBA" id="ARBA00022552"/>
    </source>
</evidence>
<dbReference type="Proteomes" id="UP000682733">
    <property type="component" value="Unassembled WGS sequence"/>
</dbReference>
<dbReference type="OrthoDB" id="29058at2759"/>
<comment type="function">
    <text evidence="5">Involved in nucleolar processing of pre-18S ribosomal RNA.</text>
</comment>
<comment type="caution">
    <text evidence="9">The sequence shown here is derived from an EMBL/GenBank/DDBJ whole genome shotgun (WGS) entry which is preliminary data.</text>
</comment>
<evidence type="ECO:0000313" key="11">
    <source>
        <dbReference type="EMBL" id="CAF4324998.1"/>
    </source>
</evidence>
<sequence length="260" mass="31494">MSSWNKTSKVGQRPHRERSQPENRQHLGLLEKKKDYKKRAVDFQTKQNVIKELKRKTLDKNPEEYYFNMINTRLKNGVHSLKKKYKHYDDDQLKLMQSQDLRYIKYKHQIERKKIEKLQTTTHLIDESYRQPKSHIFFVDSERELKKFDPVKQLKTHPLLINQISNRLTLDQLKTMSDLSENIDEKELNKSRKSRKKKYVELQKRLEREKKLRQVETTMEEKIVLKNKKEDDDDLFSGDDEDKAEKKAKKQSKIIIPRKK</sequence>
<reference evidence="9" key="1">
    <citation type="submission" date="2021-02" db="EMBL/GenBank/DDBJ databases">
        <authorList>
            <person name="Nowell W R."/>
        </authorList>
    </citation>
    <scope>NUCLEOTIDE SEQUENCE</scope>
</reference>
<keyword evidence="6" id="KW-0175">Coiled coil</keyword>
<evidence type="ECO:0000256" key="7">
    <source>
        <dbReference type="SAM" id="MobiDB-lite"/>
    </source>
</evidence>
<keyword evidence="4 5" id="KW-0539">Nucleus</keyword>